<evidence type="ECO:0000313" key="1">
    <source>
        <dbReference type="EMBL" id="KDQ13872.1"/>
    </source>
</evidence>
<accession>A0A067MPU5</accession>
<organism evidence="1 2">
    <name type="scientific">Botryobasidium botryosum (strain FD-172 SS1)</name>
    <dbReference type="NCBI Taxonomy" id="930990"/>
    <lineage>
        <taxon>Eukaryota</taxon>
        <taxon>Fungi</taxon>
        <taxon>Dikarya</taxon>
        <taxon>Basidiomycota</taxon>
        <taxon>Agaricomycotina</taxon>
        <taxon>Agaricomycetes</taxon>
        <taxon>Cantharellales</taxon>
        <taxon>Botryobasidiaceae</taxon>
        <taxon>Botryobasidium</taxon>
    </lineage>
</organism>
<dbReference type="InParanoid" id="A0A067MPU5"/>
<keyword evidence="2" id="KW-1185">Reference proteome</keyword>
<protein>
    <submittedName>
        <fullName evidence="1">Uncharacterized protein</fullName>
    </submittedName>
</protein>
<dbReference type="AlphaFoldDB" id="A0A067MPU5"/>
<dbReference type="Proteomes" id="UP000027195">
    <property type="component" value="Unassembled WGS sequence"/>
</dbReference>
<dbReference type="HOGENOM" id="CLU_1128903_0_0_1"/>
<gene>
    <name evidence="1" type="ORF">BOTBODRAFT_175287</name>
</gene>
<proteinExistence type="predicted"/>
<evidence type="ECO:0000313" key="2">
    <source>
        <dbReference type="Proteomes" id="UP000027195"/>
    </source>
</evidence>
<sequence>MSAKFIDVFVVPAVVADIPFEDRLVPVRNAKERGARVVSTRPVDPFTNGYPTSTCPARRVCPPAPKAKRTLPVSAVARASLRAAEPVHHRTDPRRRTVPPAPRVKRVMRFAREAAAATLLCASLVDDDDDLAGELPYPRYAFESVQGSAPPSPLSGRARFGGNPGMTQGRARGTSFLTTWTNHRSGSSLGQAQSGAFRVWEGRRWAEVSLTAAARTKLDVGLRCEPLFEVSAAALADPRLASRGGF</sequence>
<dbReference type="EMBL" id="KL198041">
    <property type="protein sequence ID" value="KDQ13872.1"/>
    <property type="molecule type" value="Genomic_DNA"/>
</dbReference>
<name>A0A067MPU5_BOTB1</name>
<reference evidence="2" key="1">
    <citation type="journal article" date="2014" name="Proc. Natl. Acad. Sci. U.S.A.">
        <title>Extensive sampling of basidiomycete genomes demonstrates inadequacy of the white-rot/brown-rot paradigm for wood decay fungi.</title>
        <authorList>
            <person name="Riley R."/>
            <person name="Salamov A.A."/>
            <person name="Brown D.W."/>
            <person name="Nagy L.G."/>
            <person name="Floudas D."/>
            <person name="Held B.W."/>
            <person name="Levasseur A."/>
            <person name="Lombard V."/>
            <person name="Morin E."/>
            <person name="Otillar R."/>
            <person name="Lindquist E.A."/>
            <person name="Sun H."/>
            <person name="LaButti K.M."/>
            <person name="Schmutz J."/>
            <person name="Jabbour D."/>
            <person name="Luo H."/>
            <person name="Baker S.E."/>
            <person name="Pisabarro A.G."/>
            <person name="Walton J.D."/>
            <person name="Blanchette R.A."/>
            <person name="Henrissat B."/>
            <person name="Martin F."/>
            <person name="Cullen D."/>
            <person name="Hibbett D.S."/>
            <person name="Grigoriev I.V."/>
        </authorList>
    </citation>
    <scope>NUCLEOTIDE SEQUENCE [LARGE SCALE GENOMIC DNA]</scope>
    <source>
        <strain evidence="2">FD-172 SS1</strain>
    </source>
</reference>